<gene>
    <name evidence="7" type="ORF">SteCoe_25525</name>
</gene>
<feature type="binding site" evidence="4">
    <location>
        <position position="73"/>
    </location>
    <ligand>
        <name>ATP</name>
        <dbReference type="ChEBI" id="CHEBI:30616"/>
    </ligand>
</feature>
<organism evidence="7 8">
    <name type="scientific">Stentor coeruleus</name>
    <dbReference type="NCBI Taxonomy" id="5963"/>
    <lineage>
        <taxon>Eukaryota</taxon>
        <taxon>Sar</taxon>
        <taxon>Alveolata</taxon>
        <taxon>Ciliophora</taxon>
        <taxon>Postciliodesmatophora</taxon>
        <taxon>Heterotrichea</taxon>
        <taxon>Heterotrichida</taxon>
        <taxon>Stentoridae</taxon>
        <taxon>Stentor</taxon>
    </lineage>
</organism>
<accession>A0A1R2BF05</accession>
<keyword evidence="8" id="KW-1185">Reference proteome</keyword>
<keyword evidence="2 4" id="KW-0547">Nucleotide-binding</keyword>
<dbReference type="PROSITE" id="PS50011">
    <property type="entry name" value="PROTEIN_KINASE_DOM"/>
    <property type="match status" value="1"/>
</dbReference>
<comment type="similarity">
    <text evidence="5">Belongs to the protein kinase superfamily.</text>
</comment>
<evidence type="ECO:0000256" key="3">
    <source>
        <dbReference type="ARBA" id="ARBA00022840"/>
    </source>
</evidence>
<evidence type="ECO:0000256" key="5">
    <source>
        <dbReference type="RuleBase" id="RU000304"/>
    </source>
</evidence>
<dbReference type="AlphaFoldDB" id="A0A1R2BF05"/>
<keyword evidence="3 4" id="KW-0067">ATP-binding</keyword>
<dbReference type="GO" id="GO:0005524">
    <property type="term" value="F:ATP binding"/>
    <property type="evidence" value="ECO:0007669"/>
    <property type="project" value="UniProtKB-UniRule"/>
</dbReference>
<dbReference type="PROSITE" id="PS00108">
    <property type="entry name" value="PROTEIN_KINASE_ST"/>
    <property type="match status" value="1"/>
</dbReference>
<comment type="caution">
    <text evidence="7">The sequence shown here is derived from an EMBL/GenBank/DDBJ whole genome shotgun (WGS) entry which is preliminary data.</text>
</comment>
<evidence type="ECO:0000256" key="2">
    <source>
        <dbReference type="ARBA" id="ARBA00022741"/>
    </source>
</evidence>
<dbReference type="Pfam" id="PF00069">
    <property type="entry name" value="Pkinase"/>
    <property type="match status" value="1"/>
</dbReference>
<evidence type="ECO:0000256" key="4">
    <source>
        <dbReference type="PROSITE-ProRule" id="PRU10141"/>
    </source>
</evidence>
<evidence type="ECO:0000313" key="7">
    <source>
        <dbReference type="EMBL" id="OMJ75331.1"/>
    </source>
</evidence>
<keyword evidence="5" id="KW-0808">Transferase</keyword>
<evidence type="ECO:0000259" key="6">
    <source>
        <dbReference type="PROSITE" id="PS50011"/>
    </source>
</evidence>
<evidence type="ECO:0000256" key="1">
    <source>
        <dbReference type="ARBA" id="ARBA00011245"/>
    </source>
</evidence>
<keyword evidence="5" id="KW-0723">Serine/threonine-protein kinase</keyword>
<evidence type="ECO:0000313" key="8">
    <source>
        <dbReference type="Proteomes" id="UP000187209"/>
    </source>
</evidence>
<dbReference type="FunFam" id="1.10.510.10:FF:000571">
    <property type="entry name" value="Maternal embryonic leucine zipper kinase"/>
    <property type="match status" value="1"/>
</dbReference>
<dbReference type="Proteomes" id="UP000187209">
    <property type="component" value="Unassembled WGS sequence"/>
</dbReference>
<comment type="subunit">
    <text evidence="1">Monomer.</text>
</comment>
<dbReference type="EMBL" id="MPUH01000696">
    <property type="protein sequence ID" value="OMJ75331.1"/>
    <property type="molecule type" value="Genomic_DNA"/>
</dbReference>
<dbReference type="SMART" id="SM00220">
    <property type="entry name" value="S_TKc"/>
    <property type="match status" value="1"/>
</dbReference>
<protein>
    <recommendedName>
        <fullName evidence="6">Protein kinase domain-containing protein</fullName>
    </recommendedName>
</protein>
<dbReference type="PROSITE" id="PS00107">
    <property type="entry name" value="PROTEIN_KINASE_ATP"/>
    <property type="match status" value="1"/>
</dbReference>
<dbReference type="InterPro" id="IPR011009">
    <property type="entry name" value="Kinase-like_dom_sf"/>
</dbReference>
<feature type="domain" description="Protein kinase" evidence="6">
    <location>
        <begin position="40"/>
        <end position="297"/>
    </location>
</feature>
<sequence>MITRKHLNSSEKSITIKSSSMKLRSLVAADETQASNLCDYISLSFLGIGAFGEVLSTMHIPSSSRRALKIIKKTRFNFNELKSSTVFKESIVLSKLNHHKIIRFHEMLEDENNFYIITELCEGGSLKDRLKKSNRFTEKKTLDILKQVLEGVEYLHSQNVVHLDIKLENVLLVDISSDNIKIADFGCSRYIQPGEILKDYCGTLYYLAPDVINENYTEKADIWSCGILALIMLTGNYPFSGKSKDEIKEKIKTITTSQLIEKISHVSLETQNLIREILETDMNKRITAEKARKHCCFNQIN</sequence>
<proteinExistence type="inferred from homology"/>
<dbReference type="InterPro" id="IPR000719">
    <property type="entry name" value="Prot_kinase_dom"/>
</dbReference>
<dbReference type="SUPFAM" id="SSF56112">
    <property type="entry name" value="Protein kinase-like (PK-like)"/>
    <property type="match status" value="1"/>
</dbReference>
<name>A0A1R2BF05_9CILI</name>
<reference evidence="7 8" key="1">
    <citation type="submission" date="2016-11" db="EMBL/GenBank/DDBJ databases">
        <title>The macronuclear genome of Stentor coeruleus: a giant cell with tiny introns.</title>
        <authorList>
            <person name="Slabodnick M."/>
            <person name="Ruby J.G."/>
            <person name="Reiff S.B."/>
            <person name="Swart E.C."/>
            <person name="Gosai S."/>
            <person name="Prabakaran S."/>
            <person name="Witkowska E."/>
            <person name="Larue G.E."/>
            <person name="Fisher S."/>
            <person name="Freeman R.M."/>
            <person name="Gunawardena J."/>
            <person name="Chu W."/>
            <person name="Stover N.A."/>
            <person name="Gregory B.D."/>
            <person name="Nowacki M."/>
            <person name="Derisi J."/>
            <person name="Roy S.W."/>
            <person name="Marshall W.F."/>
            <person name="Sood P."/>
        </authorList>
    </citation>
    <scope>NUCLEOTIDE SEQUENCE [LARGE SCALE GENOMIC DNA]</scope>
    <source>
        <strain evidence="7">WM001</strain>
    </source>
</reference>
<keyword evidence="5" id="KW-0418">Kinase</keyword>
<dbReference type="Gene3D" id="1.10.510.10">
    <property type="entry name" value="Transferase(Phosphotransferase) domain 1"/>
    <property type="match status" value="1"/>
</dbReference>
<dbReference type="PANTHER" id="PTHR24347">
    <property type="entry name" value="SERINE/THREONINE-PROTEIN KINASE"/>
    <property type="match status" value="1"/>
</dbReference>
<dbReference type="InterPro" id="IPR017441">
    <property type="entry name" value="Protein_kinase_ATP_BS"/>
</dbReference>
<dbReference type="OrthoDB" id="248923at2759"/>
<dbReference type="InterPro" id="IPR008271">
    <property type="entry name" value="Ser/Thr_kinase_AS"/>
</dbReference>
<dbReference type="GO" id="GO:0004674">
    <property type="term" value="F:protein serine/threonine kinase activity"/>
    <property type="evidence" value="ECO:0007669"/>
    <property type="project" value="UniProtKB-KW"/>
</dbReference>